<dbReference type="EMBL" id="GBXM01000126">
    <property type="protein sequence ID" value="JAI08452.1"/>
    <property type="molecule type" value="Transcribed_RNA"/>
</dbReference>
<reference evidence="1" key="2">
    <citation type="journal article" date="2015" name="Fish Shellfish Immunol.">
        <title>Early steps in the European eel (Anguilla anguilla)-Vibrio vulnificus interaction in the gills: Role of the RtxA13 toxin.</title>
        <authorList>
            <person name="Callol A."/>
            <person name="Pajuelo D."/>
            <person name="Ebbesson L."/>
            <person name="Teles M."/>
            <person name="MacKenzie S."/>
            <person name="Amaro C."/>
        </authorList>
    </citation>
    <scope>NUCLEOTIDE SEQUENCE</scope>
</reference>
<proteinExistence type="predicted"/>
<protein>
    <submittedName>
        <fullName evidence="1">Uncharacterized protein</fullName>
    </submittedName>
</protein>
<organism evidence="1">
    <name type="scientific">Anguilla anguilla</name>
    <name type="common">European freshwater eel</name>
    <name type="synonym">Muraena anguilla</name>
    <dbReference type="NCBI Taxonomy" id="7936"/>
    <lineage>
        <taxon>Eukaryota</taxon>
        <taxon>Metazoa</taxon>
        <taxon>Chordata</taxon>
        <taxon>Craniata</taxon>
        <taxon>Vertebrata</taxon>
        <taxon>Euteleostomi</taxon>
        <taxon>Actinopterygii</taxon>
        <taxon>Neopterygii</taxon>
        <taxon>Teleostei</taxon>
        <taxon>Anguilliformes</taxon>
        <taxon>Anguillidae</taxon>
        <taxon>Anguilla</taxon>
    </lineage>
</organism>
<accession>A0A0E9Y188</accession>
<evidence type="ECO:0000313" key="1">
    <source>
        <dbReference type="EMBL" id="JAI08452.1"/>
    </source>
</evidence>
<dbReference type="AlphaFoldDB" id="A0A0E9Y188"/>
<name>A0A0E9Y188_ANGAN</name>
<sequence>MPLLHHLFQLQEQFHCSVNLFYSVINVTLAVMVEKRKGVCIVKQKE</sequence>
<reference evidence="1" key="1">
    <citation type="submission" date="2014-11" db="EMBL/GenBank/DDBJ databases">
        <authorList>
            <person name="Amaro Gonzalez C."/>
        </authorList>
    </citation>
    <scope>NUCLEOTIDE SEQUENCE</scope>
</reference>